<evidence type="ECO:0000313" key="1">
    <source>
        <dbReference type="EMBL" id="PON97463.1"/>
    </source>
</evidence>
<proteinExistence type="predicted"/>
<keyword evidence="2" id="KW-1185">Reference proteome</keyword>
<dbReference type="InParanoid" id="A0A2P5FI63"/>
<feature type="non-terminal residue" evidence="1">
    <location>
        <position position="103"/>
    </location>
</feature>
<gene>
    <name evidence="1" type="ORF">TorRG33x02_066650</name>
</gene>
<reference evidence="2" key="1">
    <citation type="submission" date="2016-06" db="EMBL/GenBank/DDBJ databases">
        <title>Parallel loss of symbiosis genes in relatives of nitrogen-fixing non-legume Parasponia.</title>
        <authorList>
            <person name="Van Velzen R."/>
            <person name="Holmer R."/>
            <person name="Bu F."/>
            <person name="Rutten L."/>
            <person name="Van Zeijl A."/>
            <person name="Liu W."/>
            <person name="Santuari L."/>
            <person name="Cao Q."/>
            <person name="Sharma T."/>
            <person name="Shen D."/>
            <person name="Roswanjaya Y."/>
            <person name="Wardhani T."/>
            <person name="Kalhor M.S."/>
            <person name="Jansen J."/>
            <person name="Van den Hoogen J."/>
            <person name="Gungor B."/>
            <person name="Hartog M."/>
            <person name="Hontelez J."/>
            <person name="Verver J."/>
            <person name="Yang W.-C."/>
            <person name="Schijlen E."/>
            <person name="Repin R."/>
            <person name="Schilthuizen M."/>
            <person name="Schranz E."/>
            <person name="Heidstra R."/>
            <person name="Miyata K."/>
            <person name="Fedorova E."/>
            <person name="Kohlen W."/>
            <person name="Bisseling T."/>
            <person name="Smit S."/>
            <person name="Geurts R."/>
        </authorList>
    </citation>
    <scope>NUCLEOTIDE SEQUENCE [LARGE SCALE GENOMIC DNA]</scope>
    <source>
        <strain evidence="2">cv. RG33-2</strain>
    </source>
</reference>
<dbReference type="AlphaFoldDB" id="A0A2P5FI63"/>
<protein>
    <submittedName>
        <fullName evidence="1">Uncharacterized protein</fullName>
    </submittedName>
</protein>
<comment type="caution">
    <text evidence="1">The sequence shown here is derived from an EMBL/GenBank/DDBJ whole genome shotgun (WGS) entry which is preliminary data.</text>
</comment>
<organism evidence="1 2">
    <name type="scientific">Trema orientale</name>
    <name type="common">Charcoal tree</name>
    <name type="synonym">Celtis orientalis</name>
    <dbReference type="NCBI Taxonomy" id="63057"/>
    <lineage>
        <taxon>Eukaryota</taxon>
        <taxon>Viridiplantae</taxon>
        <taxon>Streptophyta</taxon>
        <taxon>Embryophyta</taxon>
        <taxon>Tracheophyta</taxon>
        <taxon>Spermatophyta</taxon>
        <taxon>Magnoliopsida</taxon>
        <taxon>eudicotyledons</taxon>
        <taxon>Gunneridae</taxon>
        <taxon>Pentapetalae</taxon>
        <taxon>rosids</taxon>
        <taxon>fabids</taxon>
        <taxon>Rosales</taxon>
        <taxon>Cannabaceae</taxon>
        <taxon>Trema</taxon>
    </lineage>
</organism>
<sequence length="103" mass="11877">MGLGANSPRLSYPHFSLPALSLTFSNFHYSRFKKRSSLWSNNGGRTHPKVAYFDSFQAHHQNFETGFSINFDFDDKRAKLFEAQKQNVDEAFILHDPLPPTKK</sequence>
<name>A0A2P5FI63_TREOI</name>
<evidence type="ECO:0000313" key="2">
    <source>
        <dbReference type="Proteomes" id="UP000237000"/>
    </source>
</evidence>
<dbReference type="Proteomes" id="UP000237000">
    <property type="component" value="Unassembled WGS sequence"/>
</dbReference>
<accession>A0A2P5FI63</accession>
<dbReference type="EMBL" id="JXTC01000031">
    <property type="protein sequence ID" value="PON97463.1"/>
    <property type="molecule type" value="Genomic_DNA"/>
</dbReference>